<dbReference type="PANTHER" id="PTHR30244">
    <property type="entry name" value="TRANSAMINASE"/>
    <property type="match status" value="1"/>
</dbReference>
<dbReference type="GO" id="GO:0030170">
    <property type="term" value="F:pyridoxal phosphate binding"/>
    <property type="evidence" value="ECO:0007669"/>
    <property type="project" value="TreeGrafter"/>
</dbReference>
<dbReference type="InterPro" id="IPR015424">
    <property type="entry name" value="PyrdxlP-dep_Trfase"/>
</dbReference>
<dbReference type="Gene3D" id="3.40.640.10">
    <property type="entry name" value="Type I PLP-dependent aspartate aminotransferase-like (Major domain)"/>
    <property type="match status" value="1"/>
</dbReference>
<keyword evidence="6" id="KW-1185">Reference proteome</keyword>
<dbReference type="AlphaFoldDB" id="A0A1G6M213"/>
<dbReference type="Proteomes" id="UP000182100">
    <property type="component" value="Unassembled WGS sequence"/>
</dbReference>
<reference evidence="6" key="1">
    <citation type="submission" date="2016-10" db="EMBL/GenBank/DDBJ databases">
        <authorList>
            <person name="Varghese N."/>
            <person name="Submissions S."/>
        </authorList>
    </citation>
    <scope>NUCLEOTIDE SEQUENCE [LARGE SCALE GENOMIC DNA]</scope>
    <source>
        <strain evidence="6">CGMCC 4.3504</strain>
    </source>
</reference>
<dbReference type="EMBL" id="FMZK01000002">
    <property type="protein sequence ID" value="SDC49572.1"/>
    <property type="molecule type" value="Genomic_DNA"/>
</dbReference>
<comment type="similarity">
    <text evidence="2 3">Belongs to the DegT/DnrJ/EryC1 family.</text>
</comment>
<dbReference type="InterPro" id="IPR015421">
    <property type="entry name" value="PyrdxlP-dep_Trfase_major"/>
</dbReference>
<dbReference type="SUPFAM" id="SSF53383">
    <property type="entry name" value="PLP-dependent transferases"/>
    <property type="match status" value="1"/>
</dbReference>
<dbReference type="Gene3D" id="3.90.1150.10">
    <property type="entry name" value="Aspartate Aminotransferase, domain 1"/>
    <property type="match status" value="1"/>
</dbReference>
<dbReference type="PANTHER" id="PTHR30244:SF36">
    <property type="entry name" value="3-OXO-GLUCOSE-6-PHOSPHATE:GLUTAMATE AMINOTRANSFERASE"/>
    <property type="match status" value="1"/>
</dbReference>
<dbReference type="GO" id="GO:0008483">
    <property type="term" value="F:transaminase activity"/>
    <property type="evidence" value="ECO:0007669"/>
    <property type="project" value="TreeGrafter"/>
</dbReference>
<dbReference type="InterPro" id="IPR000653">
    <property type="entry name" value="DegT/StrS_aminotransferase"/>
</dbReference>
<evidence type="ECO:0000256" key="2">
    <source>
        <dbReference type="ARBA" id="ARBA00037999"/>
    </source>
</evidence>
<evidence type="ECO:0000256" key="3">
    <source>
        <dbReference type="RuleBase" id="RU004508"/>
    </source>
</evidence>
<proteinExistence type="inferred from homology"/>
<evidence type="ECO:0000313" key="5">
    <source>
        <dbReference type="EMBL" id="SDC49572.1"/>
    </source>
</evidence>
<dbReference type="Pfam" id="PF01041">
    <property type="entry name" value="DegT_DnrJ_EryC1"/>
    <property type="match status" value="1"/>
</dbReference>
<gene>
    <name evidence="5" type="ORF">SAMN05216505_102352</name>
</gene>
<feature type="region of interest" description="Disordered" evidence="4">
    <location>
        <begin position="1"/>
        <end position="30"/>
    </location>
</feature>
<sequence length="464" mass="49381">MLTDRHFVSEAPSTEARAAPGEAGSTTVSGDSHSLFRLVRDIRAGRDITGLHGGPALANRELARVLERGEPALAPAPRGSVFAWDGPWTGEVRFLPRERLLSAPERAAALRAFTGVLDTGAFTSGPAVGAFEAALAEFLGVPHAVATSSGTDALIIALRAVGVGHGDNVILPANSFAATENAVLACGARPVLADVGDDYTLDPDSVAERITGRTKAVLPVHLHGKLTDLSGLRAVCDRHGAALVEDACQAIGVTGVGQHADAAALSFNPYKNFGLCGKAGAVVTRVPELAERSRAVSYHGFSPDVKNVKSELLGFNAGIDNTQAEIALGLLPYLTLGNYRRLFLAARYLDGLADLAASGAIRLPEFTPDHAWHLFPVQVEPAAGPRDALKDRLWAEHRVETDVYYPVLTHRQHPVSDAGLSPSRPLFHTERLHSRVLHLPLHKALSIAEQNRTIEALHDCVRSR</sequence>
<dbReference type="STRING" id="67344.SAMN05216505_102352"/>
<dbReference type="InterPro" id="IPR015422">
    <property type="entry name" value="PyrdxlP-dep_Trfase_small"/>
</dbReference>
<accession>A0A1G6M213</accession>
<dbReference type="GO" id="GO:0000271">
    <property type="term" value="P:polysaccharide biosynthetic process"/>
    <property type="evidence" value="ECO:0007669"/>
    <property type="project" value="TreeGrafter"/>
</dbReference>
<dbReference type="CDD" id="cd00616">
    <property type="entry name" value="AHBA_syn"/>
    <property type="match status" value="1"/>
</dbReference>
<evidence type="ECO:0000256" key="4">
    <source>
        <dbReference type="SAM" id="MobiDB-lite"/>
    </source>
</evidence>
<evidence type="ECO:0000256" key="1">
    <source>
        <dbReference type="ARBA" id="ARBA00022898"/>
    </source>
</evidence>
<keyword evidence="1 3" id="KW-0663">Pyridoxal phosphate</keyword>
<protein>
    <submittedName>
        <fullName evidence="5">3-dehydro-glucose-6-phosphate---glutamate transaminase</fullName>
    </submittedName>
</protein>
<name>A0A1G6M213_9ACTN</name>
<organism evidence="5 6">
    <name type="scientific">Streptomyces prasinopilosus</name>
    <dbReference type="NCBI Taxonomy" id="67344"/>
    <lineage>
        <taxon>Bacteria</taxon>
        <taxon>Bacillati</taxon>
        <taxon>Actinomycetota</taxon>
        <taxon>Actinomycetes</taxon>
        <taxon>Kitasatosporales</taxon>
        <taxon>Streptomycetaceae</taxon>
        <taxon>Streptomyces</taxon>
    </lineage>
</organism>
<evidence type="ECO:0000313" key="6">
    <source>
        <dbReference type="Proteomes" id="UP000182100"/>
    </source>
</evidence>